<evidence type="ECO:0000313" key="2">
    <source>
        <dbReference type="Proteomes" id="UP000054248"/>
    </source>
</evidence>
<reference evidence="1 2" key="1">
    <citation type="submission" date="2014-04" db="EMBL/GenBank/DDBJ databases">
        <authorList>
            <consortium name="DOE Joint Genome Institute"/>
            <person name="Kuo A."/>
            <person name="Girlanda M."/>
            <person name="Perotto S."/>
            <person name="Kohler A."/>
            <person name="Nagy L.G."/>
            <person name="Floudas D."/>
            <person name="Copeland A."/>
            <person name="Barry K.W."/>
            <person name="Cichocki N."/>
            <person name="Veneault-Fourrey C."/>
            <person name="LaButti K."/>
            <person name="Lindquist E.A."/>
            <person name="Lipzen A."/>
            <person name="Lundell T."/>
            <person name="Morin E."/>
            <person name="Murat C."/>
            <person name="Sun H."/>
            <person name="Tunlid A."/>
            <person name="Henrissat B."/>
            <person name="Grigoriev I.V."/>
            <person name="Hibbett D.S."/>
            <person name="Martin F."/>
            <person name="Nordberg H.P."/>
            <person name="Cantor M.N."/>
            <person name="Hua S.X."/>
        </authorList>
    </citation>
    <scope>NUCLEOTIDE SEQUENCE [LARGE SCALE GENOMIC DNA]</scope>
    <source>
        <strain evidence="1 2">MUT 4182</strain>
    </source>
</reference>
<evidence type="ECO:0000313" key="1">
    <source>
        <dbReference type="EMBL" id="KIO20133.1"/>
    </source>
</evidence>
<dbReference type="HOGENOM" id="CLU_046752_2_0_1"/>
<dbReference type="OrthoDB" id="3341102at2759"/>
<dbReference type="AlphaFoldDB" id="A0A0C3KF71"/>
<dbReference type="EMBL" id="KN823186">
    <property type="protein sequence ID" value="KIO20133.1"/>
    <property type="molecule type" value="Genomic_DNA"/>
</dbReference>
<proteinExistence type="predicted"/>
<evidence type="ECO:0008006" key="3">
    <source>
        <dbReference type="Google" id="ProtNLM"/>
    </source>
</evidence>
<reference evidence="2" key="2">
    <citation type="submission" date="2015-01" db="EMBL/GenBank/DDBJ databases">
        <title>Evolutionary Origins and Diversification of the Mycorrhizal Mutualists.</title>
        <authorList>
            <consortium name="DOE Joint Genome Institute"/>
            <consortium name="Mycorrhizal Genomics Consortium"/>
            <person name="Kohler A."/>
            <person name="Kuo A."/>
            <person name="Nagy L.G."/>
            <person name="Floudas D."/>
            <person name="Copeland A."/>
            <person name="Barry K.W."/>
            <person name="Cichocki N."/>
            <person name="Veneault-Fourrey C."/>
            <person name="LaButti K."/>
            <person name="Lindquist E.A."/>
            <person name="Lipzen A."/>
            <person name="Lundell T."/>
            <person name="Morin E."/>
            <person name="Murat C."/>
            <person name="Riley R."/>
            <person name="Ohm R."/>
            <person name="Sun H."/>
            <person name="Tunlid A."/>
            <person name="Henrissat B."/>
            <person name="Grigoriev I.V."/>
            <person name="Hibbett D.S."/>
            <person name="Martin F."/>
        </authorList>
    </citation>
    <scope>NUCLEOTIDE SEQUENCE [LARGE SCALE GENOMIC DNA]</scope>
    <source>
        <strain evidence="2">MUT 4182</strain>
    </source>
</reference>
<gene>
    <name evidence="1" type="ORF">M407DRAFT_16027</name>
</gene>
<protein>
    <recommendedName>
        <fullName evidence="3">DDE-1 domain-containing protein</fullName>
    </recommendedName>
</protein>
<sequence>MHWSERRATRAAQKVPANWVDQMQELRLRLAWYIKEYDIPPELIINFDQTNIVYSHGSSTTWAPTGSKQVAVVGLEEKRAFTVVVGVTCAGQAVPFQVIYKGATTASVPSPAATSYTDCRNLGFRFLPSGTETYWASFETMVMYLRDIIEPFVSRAKEKLGLPDEQKTILLMDAWAVHRSRQFLDHLASNYPNFLPAFVPAGCTGYSQPPGLPKRFTAQRCCGSMICSMI</sequence>
<keyword evidence="2" id="KW-1185">Reference proteome</keyword>
<accession>A0A0C3KF71</accession>
<dbReference type="Proteomes" id="UP000054248">
    <property type="component" value="Unassembled WGS sequence"/>
</dbReference>
<organism evidence="1 2">
    <name type="scientific">Tulasnella calospora MUT 4182</name>
    <dbReference type="NCBI Taxonomy" id="1051891"/>
    <lineage>
        <taxon>Eukaryota</taxon>
        <taxon>Fungi</taxon>
        <taxon>Dikarya</taxon>
        <taxon>Basidiomycota</taxon>
        <taxon>Agaricomycotina</taxon>
        <taxon>Agaricomycetes</taxon>
        <taxon>Cantharellales</taxon>
        <taxon>Tulasnellaceae</taxon>
        <taxon>Tulasnella</taxon>
    </lineage>
</organism>
<name>A0A0C3KF71_9AGAM</name>